<dbReference type="AlphaFoldDB" id="A0A2T4JI20"/>
<dbReference type="SFLD" id="SFLDF00158">
    <property type="entry name" value="5-methylthio-D-ribulose_1-phos"/>
    <property type="match status" value="1"/>
</dbReference>
<dbReference type="CDD" id="cd08210">
    <property type="entry name" value="RLP_RrRLP"/>
    <property type="match status" value="1"/>
</dbReference>
<dbReference type="InterPro" id="IPR000685">
    <property type="entry name" value="RuBisCO_lsu_C"/>
</dbReference>
<accession>A0A2T4JI20</accession>
<evidence type="ECO:0000259" key="1">
    <source>
        <dbReference type="Pfam" id="PF00016"/>
    </source>
</evidence>
<dbReference type="EMBL" id="PZKF01000016">
    <property type="protein sequence ID" value="PTE17561.1"/>
    <property type="molecule type" value="Genomic_DNA"/>
</dbReference>
<dbReference type="Proteomes" id="UP000241899">
    <property type="component" value="Unassembled WGS sequence"/>
</dbReference>
<dbReference type="Gene3D" id="3.30.70.150">
    <property type="entry name" value="RuBisCO large subunit, N-terminal domain"/>
    <property type="match status" value="1"/>
</dbReference>
<gene>
    <name evidence="2" type="ORF">C5F46_08550</name>
</gene>
<dbReference type="Gene3D" id="3.20.20.110">
    <property type="entry name" value="Ribulose bisphosphate carboxylase, large subunit, C-terminal domain"/>
    <property type="match status" value="1"/>
</dbReference>
<feature type="domain" description="Ribulose bisphosphate carboxylase large subunit C-terminal" evidence="1">
    <location>
        <begin position="122"/>
        <end position="282"/>
    </location>
</feature>
<dbReference type="Pfam" id="PF00016">
    <property type="entry name" value="RuBisCO_large"/>
    <property type="match status" value="1"/>
</dbReference>
<dbReference type="InterPro" id="IPR036376">
    <property type="entry name" value="RuBisCO_lsu_C_sf"/>
</dbReference>
<dbReference type="GO" id="GO:0015977">
    <property type="term" value="P:carbon fixation"/>
    <property type="evidence" value="ECO:0007669"/>
    <property type="project" value="InterPro"/>
</dbReference>
<dbReference type="PANTHER" id="PTHR42704">
    <property type="entry name" value="RIBULOSE BISPHOSPHATE CARBOXYLASE"/>
    <property type="match status" value="1"/>
</dbReference>
<dbReference type="GO" id="GO:0016984">
    <property type="term" value="F:ribulose-bisphosphate carboxylase activity"/>
    <property type="evidence" value="ECO:0007669"/>
    <property type="project" value="InterPro"/>
</dbReference>
<dbReference type="InterPro" id="IPR036422">
    <property type="entry name" value="RuBisCO_lsu_N_sf"/>
</dbReference>
<evidence type="ECO:0000313" key="3">
    <source>
        <dbReference type="Proteomes" id="UP000241899"/>
    </source>
</evidence>
<reference evidence="2 3" key="1">
    <citation type="submission" date="2018-03" db="EMBL/GenBank/DDBJ databases">
        <title>Rhodobacter veldkampii.</title>
        <authorList>
            <person name="Meyer T.E."/>
            <person name="Miller S."/>
            <person name="Lodha T."/>
            <person name="Gandham S."/>
            <person name="Chintalapati S."/>
            <person name="Chintalapati V.R."/>
        </authorList>
    </citation>
    <scope>NUCLEOTIDE SEQUENCE [LARGE SCALE GENOMIC DNA]</scope>
    <source>
        <strain evidence="2 3">DSM 11550</strain>
    </source>
</reference>
<dbReference type="RefSeq" id="WP_107324942.1">
    <property type="nucleotide sequence ID" value="NZ_NHSP01000028.1"/>
</dbReference>
<protein>
    <submittedName>
        <fullName evidence="2">Ribulose 1,5-bisphosphate carboxylase</fullName>
    </submittedName>
</protein>
<dbReference type="GO" id="GO:0000287">
    <property type="term" value="F:magnesium ion binding"/>
    <property type="evidence" value="ECO:0007669"/>
    <property type="project" value="InterPro"/>
</dbReference>
<evidence type="ECO:0000313" key="2">
    <source>
        <dbReference type="EMBL" id="PTE17561.1"/>
    </source>
</evidence>
<dbReference type="SUPFAM" id="SSF54966">
    <property type="entry name" value="RuBisCO, large subunit, small (N-terminal) domain"/>
    <property type="match status" value="1"/>
</dbReference>
<comment type="caution">
    <text evidence="2">The sequence shown here is derived from an EMBL/GenBank/DDBJ whole genome shotgun (WGS) entry which is preliminary data.</text>
</comment>
<sequence>MRLVVHYRILAATAADARARAEAIALEQTVEVPRDVVPAGFVEDEILGRVEELGAEAEGAFRAAISYSPDSVGGQVTQLFNVVFGNSSIQRGLRVIGLEPGDTLAARFPGARFGVAGLRARTRRVAGGLIAPVLKPMGLSADALADIAYLCARGGADIVKEDHGLADQPMAPFRERVEKIAAAVARANAETGGAAQYFPNLAGRAEEIEGNLCFAAGAGVGGILVMPGLLGFGVVDRIARDDRLNLPVMTHPAFLGPHVLSSDTGLDHGVIFGTLQRLAGADISVFPNVGGRFGFSAADCAQIAGACRAVAGPGRAILPSPGGGMSVARAEDMVAMYGTDAVFLLGGSLLRHGDRIGEGIAAMRRAIDAALPEVG</sequence>
<dbReference type="SFLD" id="SFLDG00301">
    <property type="entry name" value="RuBisCO-like_proteins"/>
    <property type="match status" value="1"/>
</dbReference>
<dbReference type="InterPro" id="IPR033966">
    <property type="entry name" value="RuBisCO"/>
</dbReference>
<dbReference type="SFLD" id="SFLDS00014">
    <property type="entry name" value="RuBisCO"/>
    <property type="match status" value="1"/>
</dbReference>
<organism evidence="2 3">
    <name type="scientific">Phaeovulum veldkampii DSM 11550</name>
    <dbReference type="NCBI Taxonomy" id="1185920"/>
    <lineage>
        <taxon>Bacteria</taxon>
        <taxon>Pseudomonadati</taxon>
        <taxon>Pseudomonadota</taxon>
        <taxon>Alphaproteobacteria</taxon>
        <taxon>Rhodobacterales</taxon>
        <taxon>Paracoccaceae</taxon>
        <taxon>Phaeovulum</taxon>
    </lineage>
</organism>
<dbReference type="SUPFAM" id="SSF51649">
    <property type="entry name" value="RuBisCo, C-terminal domain"/>
    <property type="match status" value="1"/>
</dbReference>
<keyword evidence="3" id="KW-1185">Reference proteome</keyword>
<name>A0A2T4JI20_9RHOB</name>
<proteinExistence type="predicted"/>
<dbReference type="OrthoDB" id="9764279at2"/>
<dbReference type="PANTHER" id="PTHR42704:SF17">
    <property type="entry name" value="RIBULOSE BISPHOSPHATE CARBOXYLASE LARGE CHAIN"/>
    <property type="match status" value="1"/>
</dbReference>